<dbReference type="AlphaFoldDB" id="A0AAV1NSV5"/>
<evidence type="ECO:0000256" key="3">
    <source>
        <dbReference type="ARBA" id="ARBA00023157"/>
    </source>
</evidence>
<dbReference type="CDD" id="cd00169">
    <property type="entry name" value="Chemokine"/>
    <property type="match status" value="1"/>
</dbReference>
<sequence>MIQQLTLNICNNDSISSSAAAAAEKTLLQLYTLSFRNTLNKDGFGPDECCFKHYPRVLGKKSVVSYKHTDKQCPTAGVLFTMRNGAQFCVNPSAEWVQKIIKAKDKAMAAKVSTSGSQTTVTN</sequence>
<dbReference type="InterPro" id="IPR000827">
    <property type="entry name" value="Chemokine_CC_CS"/>
</dbReference>
<dbReference type="SUPFAM" id="SSF54117">
    <property type="entry name" value="Interleukin 8-like chemokines"/>
    <property type="match status" value="1"/>
</dbReference>
<dbReference type="InterPro" id="IPR036048">
    <property type="entry name" value="Interleukin_8-like_sf"/>
</dbReference>
<dbReference type="InterPro" id="IPR001811">
    <property type="entry name" value="Chemokine_IL8-like_dom"/>
</dbReference>
<evidence type="ECO:0000313" key="6">
    <source>
        <dbReference type="EMBL" id="CAK6962556.1"/>
    </source>
</evidence>
<reference evidence="6 7" key="1">
    <citation type="submission" date="2024-01" db="EMBL/GenBank/DDBJ databases">
        <authorList>
            <person name="Alioto T."/>
            <person name="Alioto T."/>
            <person name="Gomez Garrido J."/>
        </authorList>
    </citation>
    <scope>NUCLEOTIDE SEQUENCE [LARGE SCALE GENOMIC DNA]</scope>
</reference>
<name>A0AAV1NSV5_SCOSC</name>
<comment type="similarity">
    <text evidence="1 4">Belongs to the intercrine beta (chemokine CC) family.</text>
</comment>
<evidence type="ECO:0000313" key="7">
    <source>
        <dbReference type="Proteomes" id="UP001314229"/>
    </source>
</evidence>
<dbReference type="InterPro" id="IPR039809">
    <property type="entry name" value="Chemokine_b/g/d"/>
</dbReference>
<evidence type="ECO:0000256" key="4">
    <source>
        <dbReference type="RuleBase" id="RU361150"/>
    </source>
</evidence>
<dbReference type="Proteomes" id="UP001314229">
    <property type="component" value="Unassembled WGS sequence"/>
</dbReference>
<dbReference type="Pfam" id="PF00048">
    <property type="entry name" value="IL8"/>
    <property type="match status" value="1"/>
</dbReference>
<dbReference type="GO" id="GO:0008009">
    <property type="term" value="F:chemokine activity"/>
    <property type="evidence" value="ECO:0007669"/>
    <property type="project" value="InterPro"/>
</dbReference>
<feature type="domain" description="Chemokine interleukin-8-like" evidence="5">
    <location>
        <begin position="46"/>
        <end position="104"/>
    </location>
</feature>
<dbReference type="EMBL" id="CAWUFR010000059">
    <property type="protein sequence ID" value="CAK6962556.1"/>
    <property type="molecule type" value="Genomic_DNA"/>
</dbReference>
<protein>
    <recommendedName>
        <fullName evidence="4">C-C motif chemokine</fullName>
    </recommendedName>
</protein>
<keyword evidence="4" id="KW-0145">Chemotaxis</keyword>
<evidence type="ECO:0000256" key="2">
    <source>
        <dbReference type="ARBA" id="ARBA00022514"/>
    </source>
</evidence>
<keyword evidence="4" id="KW-0964">Secreted</keyword>
<dbReference type="PROSITE" id="PS00472">
    <property type="entry name" value="SMALL_CYTOKINES_CC"/>
    <property type="match status" value="1"/>
</dbReference>
<dbReference type="PANTHER" id="PTHR12015">
    <property type="entry name" value="SMALL INDUCIBLE CYTOKINE A"/>
    <property type="match status" value="1"/>
</dbReference>
<gene>
    <name evidence="6" type="ORF">FSCOSCO3_A033287</name>
</gene>
<dbReference type="SMART" id="SM00199">
    <property type="entry name" value="SCY"/>
    <property type="match status" value="1"/>
</dbReference>
<evidence type="ECO:0000259" key="5">
    <source>
        <dbReference type="SMART" id="SM00199"/>
    </source>
</evidence>
<organism evidence="6 7">
    <name type="scientific">Scomber scombrus</name>
    <name type="common">Atlantic mackerel</name>
    <name type="synonym">Scomber vernalis</name>
    <dbReference type="NCBI Taxonomy" id="13677"/>
    <lineage>
        <taxon>Eukaryota</taxon>
        <taxon>Metazoa</taxon>
        <taxon>Chordata</taxon>
        <taxon>Craniata</taxon>
        <taxon>Vertebrata</taxon>
        <taxon>Euteleostomi</taxon>
        <taxon>Actinopterygii</taxon>
        <taxon>Neopterygii</taxon>
        <taxon>Teleostei</taxon>
        <taxon>Neoteleostei</taxon>
        <taxon>Acanthomorphata</taxon>
        <taxon>Pelagiaria</taxon>
        <taxon>Scombriformes</taxon>
        <taxon>Scombridae</taxon>
        <taxon>Scomber</taxon>
    </lineage>
</organism>
<accession>A0AAV1NSV5</accession>
<comment type="subcellular location">
    <subcellularLocation>
        <location evidence="4">Secreted</location>
    </subcellularLocation>
</comment>
<evidence type="ECO:0000256" key="1">
    <source>
        <dbReference type="ARBA" id="ARBA00010868"/>
    </source>
</evidence>
<proteinExistence type="inferred from homology"/>
<dbReference type="Gene3D" id="2.40.50.40">
    <property type="match status" value="1"/>
</dbReference>
<keyword evidence="2 4" id="KW-0202">Cytokine</keyword>
<comment type="caution">
    <text evidence="6">The sequence shown here is derived from an EMBL/GenBank/DDBJ whole genome shotgun (WGS) entry which is preliminary data.</text>
</comment>
<dbReference type="GO" id="GO:0006955">
    <property type="term" value="P:immune response"/>
    <property type="evidence" value="ECO:0007669"/>
    <property type="project" value="InterPro"/>
</dbReference>
<keyword evidence="3" id="KW-1015">Disulfide bond</keyword>
<dbReference type="GO" id="GO:0005615">
    <property type="term" value="C:extracellular space"/>
    <property type="evidence" value="ECO:0007669"/>
    <property type="project" value="UniProtKB-KW"/>
</dbReference>
<keyword evidence="7" id="KW-1185">Reference proteome</keyword>